<dbReference type="AlphaFoldDB" id="A0AAE1H396"/>
<dbReference type="GO" id="GO:0005886">
    <property type="term" value="C:plasma membrane"/>
    <property type="evidence" value="ECO:0007669"/>
    <property type="project" value="UniProtKB-SubCell"/>
</dbReference>
<gene>
    <name evidence="8" type="ORF">KUF71_023377</name>
</gene>
<evidence type="ECO:0000313" key="9">
    <source>
        <dbReference type="Proteomes" id="UP001219518"/>
    </source>
</evidence>
<comment type="similarity">
    <text evidence="6">Belongs to the insect chemoreceptor superfamily. Gustatory receptor (GR) family.</text>
</comment>
<keyword evidence="8" id="KW-0648">Protein biosynthesis</keyword>
<comment type="subcellular location">
    <subcellularLocation>
        <location evidence="1 6">Cell membrane</location>
        <topology evidence="1 6">Multi-pass membrane protein</topology>
    </subcellularLocation>
</comment>
<feature type="region of interest" description="Disordered" evidence="7">
    <location>
        <begin position="1"/>
        <end position="109"/>
    </location>
</feature>
<evidence type="ECO:0000256" key="4">
    <source>
        <dbReference type="ARBA" id="ARBA00022989"/>
    </source>
</evidence>
<keyword evidence="3" id="KW-0812">Transmembrane</keyword>
<keyword evidence="2 6" id="KW-1003">Cell membrane</keyword>
<feature type="compositionally biased region" description="Pro residues" evidence="7">
    <location>
        <begin position="56"/>
        <end position="70"/>
    </location>
</feature>
<name>A0AAE1H396_9NEOP</name>
<evidence type="ECO:0000256" key="3">
    <source>
        <dbReference type="ARBA" id="ARBA00022692"/>
    </source>
</evidence>
<reference evidence="8" key="1">
    <citation type="submission" date="2021-07" db="EMBL/GenBank/DDBJ databases">
        <authorList>
            <person name="Catto M.A."/>
            <person name="Jacobson A."/>
            <person name="Kennedy G."/>
            <person name="Labadie P."/>
            <person name="Hunt B.G."/>
            <person name="Srinivasan R."/>
        </authorList>
    </citation>
    <scope>NUCLEOTIDE SEQUENCE</scope>
    <source>
        <strain evidence="8">PL_HMW_Pooled</strain>
        <tissue evidence="8">Head</tissue>
    </source>
</reference>
<evidence type="ECO:0000256" key="7">
    <source>
        <dbReference type="SAM" id="MobiDB-lite"/>
    </source>
</evidence>
<feature type="compositionally biased region" description="Low complexity" evidence="7">
    <location>
        <begin position="1"/>
        <end position="11"/>
    </location>
</feature>
<comment type="function">
    <text evidence="6">Gustatory receptor which mediates acceptance or avoidance behavior, depending on its substrates.</text>
</comment>
<keyword evidence="8" id="KW-0396">Initiation factor</keyword>
<proteinExistence type="inferred from homology"/>
<evidence type="ECO:0000256" key="6">
    <source>
        <dbReference type="RuleBase" id="RU363108"/>
    </source>
</evidence>
<reference evidence="8" key="2">
    <citation type="journal article" date="2023" name="BMC Genomics">
        <title>Pest status, molecular evolution, and epigenetic factors derived from the genome assembly of Frankliniella fusca, a thysanopteran phytovirus vector.</title>
        <authorList>
            <person name="Catto M.A."/>
            <person name="Labadie P.E."/>
            <person name="Jacobson A.L."/>
            <person name="Kennedy G.G."/>
            <person name="Srinivasan R."/>
            <person name="Hunt B.G."/>
        </authorList>
    </citation>
    <scope>NUCLEOTIDE SEQUENCE</scope>
    <source>
        <strain evidence="8">PL_HMW_Pooled</strain>
    </source>
</reference>
<keyword evidence="6" id="KW-0675">Receptor</keyword>
<keyword evidence="9" id="KW-1185">Reference proteome</keyword>
<evidence type="ECO:0000256" key="1">
    <source>
        <dbReference type="ARBA" id="ARBA00004651"/>
    </source>
</evidence>
<protein>
    <recommendedName>
        <fullName evidence="6">Gustatory receptor</fullName>
    </recommendedName>
</protein>
<dbReference type="GO" id="GO:0007165">
    <property type="term" value="P:signal transduction"/>
    <property type="evidence" value="ECO:0007669"/>
    <property type="project" value="UniProtKB-KW"/>
</dbReference>
<keyword evidence="4" id="KW-1133">Transmembrane helix</keyword>
<evidence type="ECO:0000313" key="8">
    <source>
        <dbReference type="EMBL" id="KAK3913964.1"/>
    </source>
</evidence>
<dbReference type="GO" id="GO:0050909">
    <property type="term" value="P:sensory perception of taste"/>
    <property type="evidence" value="ECO:0007669"/>
    <property type="project" value="InterPro"/>
</dbReference>
<evidence type="ECO:0000256" key="2">
    <source>
        <dbReference type="ARBA" id="ARBA00022475"/>
    </source>
</evidence>
<keyword evidence="5 6" id="KW-0472">Membrane</keyword>
<dbReference type="Pfam" id="PF08395">
    <property type="entry name" value="7tm_7"/>
    <property type="match status" value="1"/>
</dbReference>
<dbReference type="InterPro" id="IPR013604">
    <property type="entry name" value="7TM_chemorcpt"/>
</dbReference>
<comment type="caution">
    <text evidence="8">The sequence shown here is derived from an EMBL/GenBank/DDBJ whole genome shotgun (WGS) entry which is preliminary data.</text>
</comment>
<evidence type="ECO:0000256" key="5">
    <source>
        <dbReference type="ARBA" id="ARBA00023136"/>
    </source>
</evidence>
<dbReference type="GO" id="GO:0003743">
    <property type="term" value="F:translation initiation factor activity"/>
    <property type="evidence" value="ECO:0007669"/>
    <property type="project" value="UniProtKB-KW"/>
</dbReference>
<accession>A0AAE1H396</accession>
<feature type="compositionally biased region" description="Basic and acidic residues" evidence="7">
    <location>
        <begin position="34"/>
        <end position="44"/>
    </location>
</feature>
<dbReference type="Proteomes" id="UP001219518">
    <property type="component" value="Unassembled WGS sequence"/>
</dbReference>
<sequence>MAARGGAWRGVAGSGGAWRPDEVSSMRGGAESWDMIHRRIKETQETQDEAQQQAPGPGPGPRPGSKPGPGPFSGGPGPGPEPGPGPRPGPEPGPESGPGRRPHRPPRGSLHALRDVQATAFFRSSLVYMTVVRHTLWALVYLTTVHRRDRLARALTKMLRARGEYARQRAMRPGGDLQGHHDRFARYFLWLAATYLAASWMSFTYLRPPKEVRRPVQMLAMMVEANLELPMRAALGVLVNIQVRDVTARLAAFGTDVHLAARENWKKDLWRQLRRRHMDIYEAQRAAAHATFFQVAVAVFAVTLECICESYNTFNFVARHASAAVNPLWPVLATLELSITLIACHGAQREVSSATSAPSGSQCSSVPHVGSV</sequence>
<keyword evidence="6" id="KW-0807">Transducer</keyword>
<organism evidence="8 9">
    <name type="scientific">Frankliniella fusca</name>
    <dbReference type="NCBI Taxonomy" id="407009"/>
    <lineage>
        <taxon>Eukaryota</taxon>
        <taxon>Metazoa</taxon>
        <taxon>Ecdysozoa</taxon>
        <taxon>Arthropoda</taxon>
        <taxon>Hexapoda</taxon>
        <taxon>Insecta</taxon>
        <taxon>Pterygota</taxon>
        <taxon>Neoptera</taxon>
        <taxon>Paraneoptera</taxon>
        <taxon>Thysanoptera</taxon>
        <taxon>Terebrantia</taxon>
        <taxon>Thripoidea</taxon>
        <taxon>Thripidae</taxon>
        <taxon>Frankliniella</taxon>
    </lineage>
</organism>
<feature type="compositionally biased region" description="Pro residues" evidence="7">
    <location>
        <begin position="77"/>
        <end position="95"/>
    </location>
</feature>
<dbReference type="EMBL" id="JAHWGI010000349">
    <property type="protein sequence ID" value="KAK3913964.1"/>
    <property type="molecule type" value="Genomic_DNA"/>
</dbReference>